<dbReference type="PANTHER" id="PTHR33264">
    <property type="entry name" value="EXPRESSED PROTEIN"/>
    <property type="match status" value="1"/>
</dbReference>
<evidence type="ECO:0000256" key="1">
    <source>
        <dbReference type="SAM" id="MobiDB-lite"/>
    </source>
</evidence>
<dbReference type="Proteomes" id="UP000436088">
    <property type="component" value="Unassembled WGS sequence"/>
</dbReference>
<feature type="region of interest" description="Disordered" evidence="1">
    <location>
        <begin position="1"/>
        <end position="22"/>
    </location>
</feature>
<dbReference type="AlphaFoldDB" id="A0A6A3BLX3"/>
<feature type="compositionally biased region" description="Basic residues" evidence="1">
    <location>
        <begin position="117"/>
        <end position="132"/>
    </location>
</feature>
<gene>
    <name evidence="2" type="ORF">F3Y22_tig00110065pilonHSYRG00334</name>
</gene>
<feature type="region of interest" description="Disordered" evidence="1">
    <location>
        <begin position="117"/>
        <end position="142"/>
    </location>
</feature>
<dbReference type="PANTHER" id="PTHR33264:SF8">
    <property type="entry name" value="EXPRESSED PROTEIN"/>
    <property type="match status" value="1"/>
</dbReference>
<evidence type="ECO:0000313" key="2">
    <source>
        <dbReference type="EMBL" id="KAE8717067.1"/>
    </source>
</evidence>
<proteinExistence type="predicted"/>
<dbReference type="EMBL" id="VEPZ02000834">
    <property type="protein sequence ID" value="KAE8717067.1"/>
    <property type="molecule type" value="Genomic_DNA"/>
</dbReference>
<feature type="region of interest" description="Disordered" evidence="1">
    <location>
        <begin position="45"/>
        <end position="68"/>
    </location>
</feature>
<reference evidence="2" key="1">
    <citation type="submission" date="2019-09" db="EMBL/GenBank/DDBJ databases">
        <title>Draft genome information of white flower Hibiscus syriacus.</title>
        <authorList>
            <person name="Kim Y.-M."/>
        </authorList>
    </citation>
    <scope>NUCLEOTIDE SEQUENCE [LARGE SCALE GENOMIC DNA]</scope>
    <source>
        <strain evidence="2">YM2019G1</strain>
    </source>
</reference>
<organism evidence="2 3">
    <name type="scientific">Hibiscus syriacus</name>
    <name type="common">Rose of Sharon</name>
    <dbReference type="NCBI Taxonomy" id="106335"/>
    <lineage>
        <taxon>Eukaryota</taxon>
        <taxon>Viridiplantae</taxon>
        <taxon>Streptophyta</taxon>
        <taxon>Embryophyta</taxon>
        <taxon>Tracheophyta</taxon>
        <taxon>Spermatophyta</taxon>
        <taxon>Magnoliopsida</taxon>
        <taxon>eudicotyledons</taxon>
        <taxon>Gunneridae</taxon>
        <taxon>Pentapetalae</taxon>
        <taxon>rosids</taxon>
        <taxon>malvids</taxon>
        <taxon>Malvales</taxon>
        <taxon>Malvaceae</taxon>
        <taxon>Malvoideae</taxon>
        <taxon>Hibiscus</taxon>
    </lineage>
</organism>
<protein>
    <submittedName>
        <fullName evidence="2">Uncharacterized protein</fullName>
    </submittedName>
</protein>
<sequence>MFINQNGKKLRRERSPRQPLKQTEIEIIPLTLSSPAMVLKSNAIQQKQPLADHSRSSSVDSSNRPQGKTNAQFGEVCGGTTADVAAVCCCCPCGLANLIVLAICKVPAGLFRKAQRQKRLKKQQKKGVHQPKNHGGANFRADDPESLSVDDCFQDVESSCSEETKKAAVELENEMWHKFFGTGFWRSPSLVTPRSQSQ</sequence>
<name>A0A6A3BLX3_HIBSY</name>
<evidence type="ECO:0000313" key="3">
    <source>
        <dbReference type="Proteomes" id="UP000436088"/>
    </source>
</evidence>
<comment type="caution">
    <text evidence="2">The sequence shown here is derived from an EMBL/GenBank/DDBJ whole genome shotgun (WGS) entry which is preliminary data.</text>
</comment>
<keyword evidence="3" id="KW-1185">Reference proteome</keyword>
<accession>A0A6A3BLX3</accession>